<organism evidence="11 12">
    <name type="scientific">Saccharomonospora amisosensis</name>
    <dbReference type="NCBI Taxonomy" id="1128677"/>
    <lineage>
        <taxon>Bacteria</taxon>
        <taxon>Bacillati</taxon>
        <taxon>Actinomycetota</taxon>
        <taxon>Actinomycetes</taxon>
        <taxon>Pseudonocardiales</taxon>
        <taxon>Pseudonocardiaceae</taxon>
        <taxon>Saccharomonospora</taxon>
    </lineage>
</organism>
<comment type="caution">
    <text evidence="11">The sequence shown here is derived from an EMBL/GenBank/DDBJ whole genome shotgun (WGS) entry which is preliminary data.</text>
</comment>
<feature type="domain" description="Signal transduction histidine kinase subgroup 3 dimerisation and phosphoacceptor" evidence="10">
    <location>
        <begin position="234"/>
        <end position="299"/>
    </location>
</feature>
<sequence>MTPPNQAVDSGGTLPICEDRTMWRRVLGSVVSRTTYRRWTYLILGGALLVPYALFGAVLLPSVVPQAASPPAAFVIGGTAALVVLVATSFLPAVRVLEGTAVRELLADPVPDATFGGTTSWAVRARSSVLFVGHVLVGGVVSLASLLLPSVLALSLTAPFTGKFPLGGEGGISVPRGWPGAWLPAVSLLATLSLFGIVNGAGALLTRAAKSLLSLPVAERIAQLKRRADRLAQRNRLARELHDSVGHALSVVSLQAGAARRMLRTDPAGAQQALLAVEDRARAALADLDSVLGLLREDEAASRSPSAGLEELPALVSATRLAGVAVDCEVDGDLAAVAPVVSRESYRILQECLTNVLRHAGKVPVSVRVRAGESELELIVRNPMGAGSVTRSGGGSGLRGIAERVELLGGHSRAGRDGDDWEVVVRLPGGGRGTGA</sequence>
<keyword evidence="3" id="KW-0597">Phosphoprotein</keyword>
<dbReference type="EC" id="2.7.13.3" evidence="2"/>
<evidence type="ECO:0000256" key="1">
    <source>
        <dbReference type="ARBA" id="ARBA00000085"/>
    </source>
</evidence>
<keyword evidence="12" id="KW-1185">Reference proteome</keyword>
<keyword evidence="7" id="KW-0067">ATP-binding</keyword>
<proteinExistence type="predicted"/>
<evidence type="ECO:0000256" key="4">
    <source>
        <dbReference type="ARBA" id="ARBA00022679"/>
    </source>
</evidence>
<dbReference type="Pfam" id="PF07730">
    <property type="entry name" value="HisKA_3"/>
    <property type="match status" value="1"/>
</dbReference>
<evidence type="ECO:0000313" key="12">
    <source>
        <dbReference type="Proteomes" id="UP000545493"/>
    </source>
</evidence>
<evidence type="ECO:0000256" key="6">
    <source>
        <dbReference type="ARBA" id="ARBA00022777"/>
    </source>
</evidence>
<evidence type="ECO:0000256" key="3">
    <source>
        <dbReference type="ARBA" id="ARBA00022553"/>
    </source>
</evidence>
<keyword evidence="5" id="KW-0547">Nucleotide-binding</keyword>
<dbReference type="PANTHER" id="PTHR24421:SF10">
    <property type="entry name" value="NITRATE_NITRITE SENSOR PROTEIN NARQ"/>
    <property type="match status" value="1"/>
</dbReference>
<dbReference type="InterPro" id="IPR036890">
    <property type="entry name" value="HATPase_C_sf"/>
</dbReference>
<feature type="transmembrane region" description="Helical" evidence="9">
    <location>
        <begin position="72"/>
        <end position="94"/>
    </location>
</feature>
<evidence type="ECO:0000259" key="10">
    <source>
        <dbReference type="Pfam" id="PF07730"/>
    </source>
</evidence>
<dbReference type="InterPro" id="IPR050482">
    <property type="entry name" value="Sensor_HK_TwoCompSys"/>
</dbReference>
<reference evidence="11 12" key="1">
    <citation type="submission" date="2020-03" db="EMBL/GenBank/DDBJ databases">
        <title>Sequencing the genomes of 1000 actinobacteria strains.</title>
        <authorList>
            <person name="Klenk H.-P."/>
        </authorList>
    </citation>
    <scope>NUCLEOTIDE SEQUENCE [LARGE SCALE GENOMIC DNA]</scope>
    <source>
        <strain evidence="11 12">DSM 45685</strain>
    </source>
</reference>
<keyword evidence="9" id="KW-1133">Transmembrane helix</keyword>
<dbReference type="EMBL" id="JAAOYM010000001">
    <property type="protein sequence ID" value="NIJ11763.1"/>
    <property type="molecule type" value="Genomic_DNA"/>
</dbReference>
<dbReference type="PANTHER" id="PTHR24421">
    <property type="entry name" value="NITRATE/NITRITE SENSOR PROTEIN NARX-RELATED"/>
    <property type="match status" value="1"/>
</dbReference>
<accession>A0A7X5UPD0</accession>
<evidence type="ECO:0000256" key="8">
    <source>
        <dbReference type="ARBA" id="ARBA00023012"/>
    </source>
</evidence>
<dbReference type="GO" id="GO:0000155">
    <property type="term" value="F:phosphorelay sensor kinase activity"/>
    <property type="evidence" value="ECO:0007669"/>
    <property type="project" value="InterPro"/>
</dbReference>
<dbReference type="Proteomes" id="UP000545493">
    <property type="component" value="Unassembled WGS sequence"/>
</dbReference>
<feature type="transmembrane region" description="Helical" evidence="9">
    <location>
        <begin position="39"/>
        <end position="60"/>
    </location>
</feature>
<dbReference type="InterPro" id="IPR011712">
    <property type="entry name" value="Sig_transdc_His_kin_sub3_dim/P"/>
</dbReference>
<protein>
    <recommendedName>
        <fullName evidence="2">histidine kinase</fullName>
        <ecNumber evidence="2">2.7.13.3</ecNumber>
    </recommendedName>
</protein>
<evidence type="ECO:0000313" key="11">
    <source>
        <dbReference type="EMBL" id="NIJ11763.1"/>
    </source>
</evidence>
<dbReference type="GO" id="GO:0005524">
    <property type="term" value="F:ATP binding"/>
    <property type="evidence" value="ECO:0007669"/>
    <property type="project" value="UniProtKB-KW"/>
</dbReference>
<dbReference type="Gene3D" id="3.30.565.10">
    <property type="entry name" value="Histidine kinase-like ATPase, C-terminal domain"/>
    <property type="match status" value="1"/>
</dbReference>
<keyword evidence="4" id="KW-0808">Transferase</keyword>
<dbReference type="Gene3D" id="1.20.5.1930">
    <property type="match status" value="1"/>
</dbReference>
<dbReference type="AlphaFoldDB" id="A0A7X5UPD0"/>
<evidence type="ECO:0000256" key="9">
    <source>
        <dbReference type="SAM" id="Phobius"/>
    </source>
</evidence>
<keyword evidence="9" id="KW-0472">Membrane</keyword>
<feature type="transmembrane region" description="Helical" evidence="9">
    <location>
        <begin position="129"/>
        <end position="161"/>
    </location>
</feature>
<dbReference type="GO" id="GO:0046983">
    <property type="term" value="F:protein dimerization activity"/>
    <property type="evidence" value="ECO:0007669"/>
    <property type="project" value="InterPro"/>
</dbReference>
<keyword evidence="9" id="KW-0812">Transmembrane</keyword>
<comment type="catalytic activity">
    <reaction evidence="1">
        <text>ATP + protein L-histidine = ADP + protein N-phospho-L-histidine.</text>
        <dbReference type="EC" id="2.7.13.3"/>
    </reaction>
</comment>
<keyword evidence="8" id="KW-0902">Two-component regulatory system</keyword>
<evidence type="ECO:0000256" key="5">
    <source>
        <dbReference type="ARBA" id="ARBA00022741"/>
    </source>
</evidence>
<dbReference type="GO" id="GO:0016020">
    <property type="term" value="C:membrane"/>
    <property type="evidence" value="ECO:0007669"/>
    <property type="project" value="InterPro"/>
</dbReference>
<gene>
    <name evidence="11" type="ORF">FHU38_002107</name>
</gene>
<evidence type="ECO:0000256" key="7">
    <source>
        <dbReference type="ARBA" id="ARBA00022840"/>
    </source>
</evidence>
<keyword evidence="6 11" id="KW-0418">Kinase</keyword>
<feature type="transmembrane region" description="Helical" evidence="9">
    <location>
        <begin position="181"/>
        <end position="205"/>
    </location>
</feature>
<name>A0A7X5UPD0_9PSEU</name>
<dbReference type="SUPFAM" id="SSF55874">
    <property type="entry name" value="ATPase domain of HSP90 chaperone/DNA topoisomerase II/histidine kinase"/>
    <property type="match status" value="1"/>
</dbReference>
<evidence type="ECO:0000256" key="2">
    <source>
        <dbReference type="ARBA" id="ARBA00012438"/>
    </source>
</evidence>